<feature type="domain" description="Response regulatory" evidence="6">
    <location>
        <begin position="1"/>
        <end position="26"/>
    </location>
</feature>
<dbReference type="Gene3D" id="3.40.50.2300">
    <property type="match status" value="1"/>
</dbReference>
<evidence type="ECO:0000256" key="4">
    <source>
        <dbReference type="PROSITE-ProRule" id="PRU00169"/>
    </source>
</evidence>
<dbReference type="InterPro" id="IPR001789">
    <property type="entry name" value="Sig_transdc_resp-reg_receiver"/>
</dbReference>
<dbReference type="SUPFAM" id="SSF46894">
    <property type="entry name" value="C-terminal effector domain of the bipartite response regulators"/>
    <property type="match status" value="1"/>
</dbReference>
<sequence length="112" mass="11946">MDAGAIGYLLKDSTPDEIFGAVRGALAGRSVLSPAVASRLVQQMQRPQEALTARESELLSLLAEGMTNRELGKALFISEATVKTHLGHIYAKLGVDNRSAAVSVALRRDGIR</sequence>
<evidence type="ECO:0000256" key="2">
    <source>
        <dbReference type="ARBA" id="ARBA00023125"/>
    </source>
</evidence>
<evidence type="ECO:0000259" key="5">
    <source>
        <dbReference type="PROSITE" id="PS50043"/>
    </source>
</evidence>
<dbReference type="PANTHER" id="PTHR44688:SF16">
    <property type="entry name" value="DNA-BINDING TRANSCRIPTIONAL ACTIVATOR DEVR_DOSR"/>
    <property type="match status" value="1"/>
</dbReference>
<evidence type="ECO:0000313" key="8">
    <source>
        <dbReference type="Proteomes" id="UP000502345"/>
    </source>
</evidence>
<keyword evidence="1" id="KW-0805">Transcription regulation</keyword>
<accession>A0A6G9D143</accession>
<feature type="domain" description="HTH luxR-type" evidence="5">
    <location>
        <begin position="44"/>
        <end position="109"/>
    </location>
</feature>
<evidence type="ECO:0000256" key="3">
    <source>
        <dbReference type="ARBA" id="ARBA00023163"/>
    </source>
</evidence>
<dbReference type="GO" id="GO:0000160">
    <property type="term" value="P:phosphorelay signal transduction system"/>
    <property type="evidence" value="ECO:0007669"/>
    <property type="project" value="InterPro"/>
</dbReference>
<dbReference type="AlphaFoldDB" id="A0A6G9D143"/>
<organism evidence="7 8">
    <name type="scientific">Rhodococcus erythropolis</name>
    <name type="common">Arthrobacter picolinophilus</name>
    <dbReference type="NCBI Taxonomy" id="1833"/>
    <lineage>
        <taxon>Bacteria</taxon>
        <taxon>Bacillati</taxon>
        <taxon>Actinomycetota</taxon>
        <taxon>Actinomycetes</taxon>
        <taxon>Mycobacteriales</taxon>
        <taxon>Nocardiaceae</taxon>
        <taxon>Rhodococcus</taxon>
        <taxon>Rhodococcus erythropolis group</taxon>
    </lineage>
</organism>
<gene>
    <name evidence="7" type="ORF">G9444_5656</name>
</gene>
<dbReference type="SMART" id="SM00421">
    <property type="entry name" value="HTH_LUXR"/>
    <property type="match status" value="1"/>
</dbReference>
<dbReference type="GO" id="GO:0003677">
    <property type="term" value="F:DNA binding"/>
    <property type="evidence" value="ECO:0007669"/>
    <property type="project" value="UniProtKB-KW"/>
</dbReference>
<dbReference type="Proteomes" id="UP000502345">
    <property type="component" value="Chromosome"/>
</dbReference>
<proteinExistence type="predicted"/>
<dbReference type="InterPro" id="IPR000792">
    <property type="entry name" value="Tscrpt_reg_LuxR_C"/>
</dbReference>
<keyword evidence="3" id="KW-0804">Transcription</keyword>
<dbReference type="PANTHER" id="PTHR44688">
    <property type="entry name" value="DNA-BINDING TRANSCRIPTIONAL ACTIVATOR DEVR_DOSR"/>
    <property type="match status" value="1"/>
</dbReference>
<evidence type="ECO:0000259" key="6">
    <source>
        <dbReference type="PROSITE" id="PS50110"/>
    </source>
</evidence>
<dbReference type="Pfam" id="PF00196">
    <property type="entry name" value="GerE"/>
    <property type="match status" value="1"/>
</dbReference>
<dbReference type="PROSITE" id="PS50110">
    <property type="entry name" value="RESPONSE_REGULATORY"/>
    <property type="match status" value="1"/>
</dbReference>
<comment type="caution">
    <text evidence="4">Lacks conserved residue(s) required for the propagation of feature annotation.</text>
</comment>
<reference evidence="7 8" key="1">
    <citation type="submission" date="2020-03" db="EMBL/GenBank/DDBJ databases">
        <title>Screen low temperature-resistant strains for efficient degradation of petroleum hydrocarbons under the low temperature.</title>
        <authorList>
            <person name="Wang Y."/>
            <person name="Chen J."/>
        </authorList>
    </citation>
    <scope>NUCLEOTIDE SEQUENCE [LARGE SCALE GENOMIC DNA]</scope>
    <source>
        <strain evidence="7 8">KB1</strain>
    </source>
</reference>
<evidence type="ECO:0000313" key="7">
    <source>
        <dbReference type="EMBL" id="QIP42899.1"/>
    </source>
</evidence>
<name>A0A6G9D143_RHOER</name>
<dbReference type="PRINTS" id="PR00038">
    <property type="entry name" value="HTHLUXR"/>
</dbReference>
<dbReference type="CDD" id="cd06170">
    <property type="entry name" value="LuxR_C_like"/>
    <property type="match status" value="1"/>
</dbReference>
<dbReference type="EMBL" id="CP050124">
    <property type="protein sequence ID" value="QIP42899.1"/>
    <property type="molecule type" value="Genomic_DNA"/>
</dbReference>
<dbReference type="PROSITE" id="PS50043">
    <property type="entry name" value="HTH_LUXR_2"/>
    <property type="match status" value="1"/>
</dbReference>
<protein>
    <submittedName>
        <fullName evidence="7">DNA-binding response regulator</fullName>
    </submittedName>
</protein>
<dbReference type="InterPro" id="IPR016032">
    <property type="entry name" value="Sig_transdc_resp-reg_C-effctor"/>
</dbReference>
<evidence type="ECO:0000256" key="1">
    <source>
        <dbReference type="ARBA" id="ARBA00023015"/>
    </source>
</evidence>
<dbReference type="GO" id="GO:0006355">
    <property type="term" value="P:regulation of DNA-templated transcription"/>
    <property type="evidence" value="ECO:0007669"/>
    <property type="project" value="InterPro"/>
</dbReference>
<keyword evidence="2 7" id="KW-0238">DNA-binding</keyword>